<evidence type="ECO:0000256" key="2">
    <source>
        <dbReference type="ARBA" id="ARBA00009501"/>
    </source>
</evidence>
<comment type="similarity">
    <text evidence="2">Belongs to the transient receptor (TC 1.A.4) family. LTrpC subfamily. TRPM2 sub-subfamily.</text>
</comment>
<keyword evidence="11 14" id="KW-0472">Membrane</keyword>
<evidence type="ECO:0000256" key="12">
    <source>
        <dbReference type="ARBA" id="ARBA00023303"/>
    </source>
</evidence>
<feature type="domain" description="TRPM-like" evidence="17">
    <location>
        <begin position="623"/>
        <end position="740"/>
    </location>
</feature>
<keyword evidence="10" id="KW-0406">Ion transport</keyword>
<sequence length="1522" mass="173351">MADKFENEARQSTSRIHECAEDKVRRILTNDRGFIKFEGCDEELGLRRYIRVNDDGKKEGPGPLDDVLKSLMREWELKTPNLLISVTGGAKSFQVKTQQRTAFRRGLIKLARTTDPWIISGGSNTGIMKEVGEAVRDFNLTANCGQSIVAIGIATWGVVQNREHLRNVTKSHTEIEHTIKVPSSVDDLNSSRSYKIERVVNRNETFLNPNHTHFILVDDGSEHQFGKEIAFRAEIENAVANLKTDTGKDAVSVPVVLLVVEGGPNTIETVLNAVCKNTPTVVVKGSGKAADIIAYAYEHAREIIEHGKESGRGRPVSVFDESLKSKIRAMIEEEAWINVVIDDVCKNVEMCVKERNLITVFDITATSEMSQGIDIAILMALMKVKRDNSLSQLKLALCWNRIDIANSEIMRDMSRQSLETALADNDMIMSALGLDRVDFMDLFMDNGVDINTFLTAKRLKQLYHEVSANSILRTVLKKYPKKVDLRSDDCLVQIGILINFLLGDFYEVLAVYKKPDERKSSQSLIEQKNTQFFPRQESSNGLEHKQWGKPQNQILQNDNVVVSKTIVENGVENKVTSTNRFFQNKIEADTRVVSPVKKPPPRLHTMKSAVRNFVSVKGTLEGIHRFENPNLHLFLWCVLTNRQKMAKLFWKYGKDHIAAALVAHGLLKKMSTLVGDKDSEKTLKHNSDEFSRLALEILNECQEKDEKKATDLLTQRIDEWGHSTCEQIAMKTDNKDFVAHATFQSLLSSMWMGELSPLNGLPRILVCIVPLCQPLILWILRFKVDDQREQTEAKQIKSETTALSDNLSIRKQPDDDISEELPRVSGLKKIQFFYQAPVVKFVLNAMSYVAFLTLFSYALLSRFDSSVTGVEVTLFVWVFSLFIEEANQFLSSNNTYFLNKLNILDMLPIVLFLIGVICLLVSGSVPLEVGRIFFSFSFIGFFMRLLGLFSVHQSLGPKLVMITKMFVDLISFLAILMVFVVSYSIAAHAILYPVSRFDGDLLFNLLRIPYWNLYGELILDEMEIKEPECSFDPLLYENDTLPRCPTEIGGYVVPILMGFYMMIANLLLLNLLIAMFSNTFQKVQENSDLYWYFQRFTLIYDYSCRPMLPPPLILVCHVWKLLQWCYWKSRQVCRCARMCCRDCTYKDTSIFGDVCDKEASLTQWEKIVADEYLYRTFHATENTGGDKTKTKTTEDSASSRDALIDLKLDALLAKQEELYANQMRKTGNEEATTEEFITVKKSKLHYLSRACLYPSSSVMRFPVPDSLVSWKSKYKDYDPKLLDKEHKESTEGDGDMPKAEPDRSMLLESKVSLSWNEYDKEYGTDRRSVLGKYKVESGVPRNPVGRTGIIGRGCLGVWGPNHENKLIVTRWATDTTGKKMLRKGKPLFQFLSWKRTSDGDWSIYPEHATEKVDHAVVKELIPNVTGKPTERLESMFQKGQEVYLGYVDSLRNTDNAWIEVTTKSFMDDSQSLQQSTYLNNFIFQEDGLLHLAVWKTASSRDMNSTEQYRCLKSIAKSLRASF</sequence>
<comment type="caution">
    <text evidence="18">The sequence shown here is derived from an EMBL/GenBank/DDBJ whole genome shotgun (WGS) entry which is preliminary data.</text>
</comment>
<feature type="transmembrane region" description="Helical" evidence="14">
    <location>
        <begin position="838"/>
        <end position="860"/>
    </location>
</feature>
<feature type="transmembrane region" description="Helical" evidence="14">
    <location>
        <begin position="929"/>
        <end position="949"/>
    </location>
</feature>
<keyword evidence="6" id="KW-0107">Calcium channel</keyword>
<reference evidence="18 19" key="1">
    <citation type="journal article" date="2017" name="Nat. Ecol. Evol.">
        <title>Scallop genome provides insights into evolution of bilaterian karyotype and development.</title>
        <authorList>
            <person name="Wang S."/>
            <person name="Zhang J."/>
            <person name="Jiao W."/>
            <person name="Li J."/>
            <person name="Xun X."/>
            <person name="Sun Y."/>
            <person name="Guo X."/>
            <person name="Huan P."/>
            <person name="Dong B."/>
            <person name="Zhang L."/>
            <person name="Hu X."/>
            <person name="Sun X."/>
            <person name="Wang J."/>
            <person name="Zhao C."/>
            <person name="Wang Y."/>
            <person name="Wang D."/>
            <person name="Huang X."/>
            <person name="Wang R."/>
            <person name="Lv J."/>
            <person name="Li Y."/>
            <person name="Zhang Z."/>
            <person name="Liu B."/>
            <person name="Lu W."/>
            <person name="Hui Y."/>
            <person name="Liang J."/>
            <person name="Zhou Z."/>
            <person name="Hou R."/>
            <person name="Li X."/>
            <person name="Liu Y."/>
            <person name="Li H."/>
            <person name="Ning X."/>
            <person name="Lin Y."/>
            <person name="Zhao L."/>
            <person name="Xing Q."/>
            <person name="Dou J."/>
            <person name="Li Y."/>
            <person name="Mao J."/>
            <person name="Guo H."/>
            <person name="Dou H."/>
            <person name="Li T."/>
            <person name="Mu C."/>
            <person name="Jiang W."/>
            <person name="Fu Q."/>
            <person name="Fu X."/>
            <person name="Miao Y."/>
            <person name="Liu J."/>
            <person name="Yu Q."/>
            <person name="Li R."/>
            <person name="Liao H."/>
            <person name="Li X."/>
            <person name="Kong Y."/>
            <person name="Jiang Z."/>
            <person name="Chourrout D."/>
            <person name="Li R."/>
            <person name="Bao Z."/>
        </authorList>
    </citation>
    <scope>NUCLEOTIDE SEQUENCE [LARGE SCALE GENOMIC DNA]</scope>
    <source>
        <strain evidence="18 19">PY_sf001</strain>
    </source>
</reference>
<keyword evidence="18" id="KW-0675">Receptor</keyword>
<evidence type="ECO:0000256" key="9">
    <source>
        <dbReference type="ARBA" id="ARBA00022989"/>
    </source>
</evidence>
<keyword evidence="3" id="KW-0813">Transport</keyword>
<evidence type="ECO:0000256" key="3">
    <source>
        <dbReference type="ARBA" id="ARBA00022448"/>
    </source>
</evidence>
<evidence type="ECO:0000259" key="17">
    <source>
        <dbReference type="Pfam" id="PF25508"/>
    </source>
</evidence>
<feature type="region of interest" description="Disordered" evidence="13">
    <location>
        <begin position="1281"/>
        <end position="1303"/>
    </location>
</feature>
<evidence type="ECO:0000256" key="6">
    <source>
        <dbReference type="ARBA" id="ARBA00022673"/>
    </source>
</evidence>
<evidence type="ECO:0000313" key="19">
    <source>
        <dbReference type="Proteomes" id="UP000242188"/>
    </source>
</evidence>
<organism evidence="18 19">
    <name type="scientific">Mizuhopecten yessoensis</name>
    <name type="common">Japanese scallop</name>
    <name type="synonym">Patinopecten yessoensis</name>
    <dbReference type="NCBI Taxonomy" id="6573"/>
    <lineage>
        <taxon>Eukaryota</taxon>
        <taxon>Metazoa</taxon>
        <taxon>Spiralia</taxon>
        <taxon>Lophotrochozoa</taxon>
        <taxon>Mollusca</taxon>
        <taxon>Bivalvia</taxon>
        <taxon>Autobranchia</taxon>
        <taxon>Pteriomorphia</taxon>
        <taxon>Pectinida</taxon>
        <taxon>Pectinoidea</taxon>
        <taxon>Pectinidae</taxon>
        <taxon>Mizuhopecten</taxon>
    </lineage>
</organism>
<dbReference type="Pfam" id="PF00520">
    <property type="entry name" value="Ion_trans"/>
    <property type="match status" value="1"/>
</dbReference>
<dbReference type="PANTHER" id="PTHR13800">
    <property type="entry name" value="TRANSIENT RECEPTOR POTENTIAL CATION CHANNEL, SUBFAMILY M, MEMBER 6"/>
    <property type="match status" value="1"/>
</dbReference>
<proteinExistence type="inferred from homology"/>
<dbReference type="Proteomes" id="UP000242188">
    <property type="component" value="Unassembled WGS sequence"/>
</dbReference>
<evidence type="ECO:0000256" key="11">
    <source>
        <dbReference type="ARBA" id="ARBA00023136"/>
    </source>
</evidence>
<dbReference type="InterPro" id="IPR050927">
    <property type="entry name" value="TRPM"/>
</dbReference>
<dbReference type="InterPro" id="IPR041491">
    <property type="entry name" value="TRPM_SLOG"/>
</dbReference>
<dbReference type="Pfam" id="PF25508">
    <property type="entry name" value="TRPM2"/>
    <property type="match status" value="2"/>
</dbReference>
<dbReference type="InterPro" id="IPR005821">
    <property type="entry name" value="Ion_trans_dom"/>
</dbReference>
<dbReference type="GO" id="GO:0099604">
    <property type="term" value="F:ligand-gated calcium channel activity"/>
    <property type="evidence" value="ECO:0007669"/>
    <property type="project" value="TreeGrafter"/>
</dbReference>
<feature type="transmembrane region" description="Helical" evidence="14">
    <location>
        <begin position="969"/>
        <end position="992"/>
    </location>
</feature>
<protein>
    <submittedName>
        <fullName evidence="18">Transient receptor potential cation channel subfamily M member 7</fullName>
    </submittedName>
</protein>
<feature type="domain" description="TRPM-like" evidence="17">
    <location>
        <begin position="425"/>
        <end position="532"/>
    </location>
</feature>
<dbReference type="GO" id="GO:0005886">
    <property type="term" value="C:plasma membrane"/>
    <property type="evidence" value="ECO:0007669"/>
    <property type="project" value="UniProtKB-SubCell"/>
</dbReference>
<dbReference type="STRING" id="6573.A0A210PTH9"/>
<dbReference type="Pfam" id="PF25969">
    <property type="entry name" value="NUDT9_N"/>
    <property type="match status" value="1"/>
</dbReference>
<accession>A0A210PTH9</accession>
<dbReference type="EMBL" id="NEDP02005510">
    <property type="protein sequence ID" value="OWF39756.1"/>
    <property type="molecule type" value="Genomic_DNA"/>
</dbReference>
<evidence type="ECO:0000256" key="5">
    <source>
        <dbReference type="ARBA" id="ARBA00022568"/>
    </source>
</evidence>
<keyword evidence="4" id="KW-1003">Cell membrane</keyword>
<evidence type="ECO:0000259" key="16">
    <source>
        <dbReference type="Pfam" id="PF18139"/>
    </source>
</evidence>
<evidence type="ECO:0000256" key="10">
    <source>
        <dbReference type="ARBA" id="ARBA00023065"/>
    </source>
</evidence>
<keyword evidence="19" id="KW-1185">Reference proteome</keyword>
<dbReference type="InterPro" id="IPR057366">
    <property type="entry name" value="TRPM-like"/>
</dbReference>
<comment type="subcellular location">
    <subcellularLocation>
        <location evidence="1">Cell membrane</location>
        <topology evidence="1">Multi-pass membrane protein</topology>
    </subcellularLocation>
</comment>
<evidence type="ECO:0000256" key="1">
    <source>
        <dbReference type="ARBA" id="ARBA00004651"/>
    </source>
</evidence>
<keyword evidence="9 14" id="KW-1133">Transmembrane helix</keyword>
<evidence type="ECO:0000256" key="8">
    <source>
        <dbReference type="ARBA" id="ARBA00022837"/>
    </source>
</evidence>
<dbReference type="Gene3D" id="3.90.79.10">
    <property type="entry name" value="Nucleoside Triphosphate Pyrophosphohydrolase"/>
    <property type="match status" value="1"/>
</dbReference>
<dbReference type="SUPFAM" id="SSF55811">
    <property type="entry name" value="Nudix"/>
    <property type="match status" value="1"/>
</dbReference>
<name>A0A210PTH9_MIZYE</name>
<evidence type="ECO:0000256" key="7">
    <source>
        <dbReference type="ARBA" id="ARBA00022692"/>
    </source>
</evidence>
<keyword evidence="8" id="KW-0106">Calcium</keyword>
<keyword evidence="5" id="KW-0109">Calcium transport</keyword>
<dbReference type="InterPro" id="IPR015797">
    <property type="entry name" value="NUDIX_hydrolase-like_dom_sf"/>
</dbReference>
<evidence type="ECO:0000256" key="4">
    <source>
        <dbReference type="ARBA" id="ARBA00022475"/>
    </source>
</evidence>
<dbReference type="OrthoDB" id="310870at2759"/>
<feature type="transmembrane region" description="Helical" evidence="14">
    <location>
        <begin position="1051"/>
        <end position="1073"/>
    </location>
</feature>
<dbReference type="Pfam" id="PF18139">
    <property type="entry name" value="LSDAT_euk"/>
    <property type="match status" value="1"/>
</dbReference>
<feature type="domain" description="Ion transport" evidence="15">
    <location>
        <begin position="850"/>
        <end position="1087"/>
    </location>
</feature>
<feature type="domain" description="TRPM SLOG" evidence="16">
    <location>
        <begin position="64"/>
        <end position="302"/>
    </location>
</feature>
<keyword evidence="7 14" id="KW-0812">Transmembrane</keyword>
<keyword evidence="12" id="KW-0407">Ion channel</keyword>
<feature type="transmembrane region" description="Helical" evidence="14">
    <location>
        <begin position="760"/>
        <end position="780"/>
    </location>
</feature>
<evidence type="ECO:0000256" key="14">
    <source>
        <dbReference type="SAM" id="Phobius"/>
    </source>
</evidence>
<dbReference type="PANTHER" id="PTHR13800:SF12">
    <property type="entry name" value="TRANSIENT RECEPTOR POTENTIAL CATION CHANNEL SUBFAMILY M MEMBER-LIKE 2"/>
    <property type="match status" value="1"/>
</dbReference>
<evidence type="ECO:0000256" key="13">
    <source>
        <dbReference type="SAM" id="MobiDB-lite"/>
    </source>
</evidence>
<feature type="transmembrane region" description="Helical" evidence="14">
    <location>
        <begin position="903"/>
        <end position="923"/>
    </location>
</feature>
<evidence type="ECO:0000259" key="15">
    <source>
        <dbReference type="Pfam" id="PF00520"/>
    </source>
</evidence>
<gene>
    <name evidence="18" type="ORF">KP79_PYT16537</name>
</gene>
<evidence type="ECO:0000313" key="18">
    <source>
        <dbReference type="EMBL" id="OWF39756.1"/>
    </source>
</evidence>